<keyword evidence="1" id="KW-1133">Transmembrane helix</keyword>
<comment type="caution">
    <text evidence="2">The sequence shown here is derived from an EMBL/GenBank/DDBJ whole genome shotgun (WGS) entry which is preliminary data.</text>
</comment>
<evidence type="ECO:0008006" key="4">
    <source>
        <dbReference type="Google" id="ProtNLM"/>
    </source>
</evidence>
<proteinExistence type="predicted"/>
<protein>
    <recommendedName>
        <fullName evidence="4">Yip1 domain-containing protein</fullName>
    </recommendedName>
</protein>
<feature type="transmembrane region" description="Helical" evidence="1">
    <location>
        <begin position="7"/>
        <end position="30"/>
    </location>
</feature>
<keyword evidence="1" id="KW-0472">Membrane</keyword>
<dbReference type="Proteomes" id="UP000526125">
    <property type="component" value="Unassembled WGS sequence"/>
</dbReference>
<feature type="transmembrane region" description="Helical" evidence="1">
    <location>
        <begin position="116"/>
        <end position="134"/>
    </location>
</feature>
<feature type="transmembrane region" description="Helical" evidence="1">
    <location>
        <begin position="42"/>
        <end position="64"/>
    </location>
</feature>
<dbReference type="EMBL" id="JABMCB010000201">
    <property type="protein sequence ID" value="NUU78521.1"/>
    <property type="molecule type" value="Genomic_DNA"/>
</dbReference>
<evidence type="ECO:0000313" key="3">
    <source>
        <dbReference type="Proteomes" id="UP000526125"/>
    </source>
</evidence>
<feature type="transmembrane region" description="Helical" evidence="1">
    <location>
        <begin position="76"/>
        <end position="96"/>
    </location>
</feature>
<sequence>MKKSDWFYLWIAIPSYLSGPVMYAVTMYILYKETDVVTEVLLGWTAATFASVVVLFFLLAVILLRVLKIYFFWLQTLLYMVLSLIPVYMTTVLMGSRNSGLPELSFPLSPEGVPLLVFWESIALMSSWGVWAAHKPSIKQPFLLVSRVILILFILELWSH</sequence>
<dbReference type="RefSeq" id="WP_175398136.1">
    <property type="nucleotide sequence ID" value="NZ_JABMCB010000201.1"/>
</dbReference>
<keyword evidence="3" id="KW-1185">Reference proteome</keyword>
<accession>A0A7Y6EX61</accession>
<keyword evidence="1" id="KW-0812">Transmembrane</keyword>
<evidence type="ECO:0000256" key="1">
    <source>
        <dbReference type="SAM" id="Phobius"/>
    </source>
</evidence>
<dbReference type="AlphaFoldDB" id="A0A7Y6EX61"/>
<name>A0A7Y6EX61_9BACL</name>
<feature type="transmembrane region" description="Helical" evidence="1">
    <location>
        <begin position="141"/>
        <end position="159"/>
    </location>
</feature>
<gene>
    <name evidence="2" type="ORF">HP552_25225</name>
</gene>
<evidence type="ECO:0000313" key="2">
    <source>
        <dbReference type="EMBL" id="NUU78521.1"/>
    </source>
</evidence>
<reference evidence="2 3" key="1">
    <citation type="submission" date="2020-05" db="EMBL/GenBank/DDBJ databases">
        <title>Genome Sequencing of Type Strains.</title>
        <authorList>
            <person name="Lemaire J.F."/>
            <person name="Inderbitzin P."/>
            <person name="Gregorio O.A."/>
            <person name="Collins S.B."/>
            <person name="Wespe N."/>
            <person name="Knight-Connoni V."/>
        </authorList>
    </citation>
    <scope>NUCLEOTIDE SEQUENCE [LARGE SCALE GENOMIC DNA]</scope>
    <source>
        <strain evidence="2 3">LMG 21957</strain>
    </source>
</reference>
<organism evidence="2 3">
    <name type="scientific">Paenibacillus xylanilyticus</name>
    <dbReference type="NCBI Taxonomy" id="248903"/>
    <lineage>
        <taxon>Bacteria</taxon>
        <taxon>Bacillati</taxon>
        <taxon>Bacillota</taxon>
        <taxon>Bacilli</taxon>
        <taxon>Bacillales</taxon>
        <taxon>Paenibacillaceae</taxon>
        <taxon>Paenibacillus</taxon>
    </lineage>
</organism>